<name>A0ABC8RZM2_9AQUA</name>
<gene>
    <name evidence="2" type="ORF">ILEXP_LOCUS15378</name>
</gene>
<dbReference type="GO" id="GO:0005524">
    <property type="term" value="F:ATP binding"/>
    <property type="evidence" value="ECO:0007669"/>
    <property type="project" value="UniProtKB-UniRule"/>
</dbReference>
<proteinExistence type="predicted"/>
<evidence type="ECO:0000313" key="3">
    <source>
        <dbReference type="Proteomes" id="UP001642360"/>
    </source>
</evidence>
<comment type="caution">
    <text evidence="2">The sequence shown here is derived from an EMBL/GenBank/DDBJ whole genome shotgun (WGS) entry which is preliminary data.</text>
</comment>
<evidence type="ECO:0000256" key="1">
    <source>
        <dbReference type="PROSITE-ProRule" id="PRU10141"/>
    </source>
</evidence>
<dbReference type="InterPro" id="IPR017441">
    <property type="entry name" value="Protein_kinase_ATP_BS"/>
</dbReference>
<dbReference type="PROSITE" id="PS00107">
    <property type="entry name" value="PROTEIN_KINASE_ATP"/>
    <property type="match status" value="1"/>
</dbReference>
<organism evidence="2 3">
    <name type="scientific">Ilex paraguariensis</name>
    <name type="common">yerba mate</name>
    <dbReference type="NCBI Taxonomy" id="185542"/>
    <lineage>
        <taxon>Eukaryota</taxon>
        <taxon>Viridiplantae</taxon>
        <taxon>Streptophyta</taxon>
        <taxon>Embryophyta</taxon>
        <taxon>Tracheophyta</taxon>
        <taxon>Spermatophyta</taxon>
        <taxon>Magnoliopsida</taxon>
        <taxon>eudicotyledons</taxon>
        <taxon>Gunneridae</taxon>
        <taxon>Pentapetalae</taxon>
        <taxon>asterids</taxon>
        <taxon>campanulids</taxon>
        <taxon>Aquifoliales</taxon>
        <taxon>Aquifoliaceae</taxon>
        <taxon>Ilex</taxon>
    </lineage>
</organism>
<sequence length="72" mass="7984">MEWVRGGTIGHGSFGIVNLAIPRSQSPQIPPLMAVKSCDASHSILLMNKRWFMRVEFGLVQDVGNKFDADPE</sequence>
<keyword evidence="1" id="KW-0547">Nucleotide-binding</keyword>
<keyword evidence="1" id="KW-0067">ATP-binding</keyword>
<keyword evidence="3" id="KW-1185">Reference proteome</keyword>
<dbReference type="Proteomes" id="UP001642360">
    <property type="component" value="Unassembled WGS sequence"/>
</dbReference>
<evidence type="ECO:0000313" key="2">
    <source>
        <dbReference type="EMBL" id="CAK9147477.1"/>
    </source>
</evidence>
<feature type="binding site" evidence="1">
    <location>
        <position position="36"/>
    </location>
    <ligand>
        <name>ATP</name>
        <dbReference type="ChEBI" id="CHEBI:30616"/>
    </ligand>
</feature>
<accession>A0ABC8RZM2</accession>
<dbReference type="EMBL" id="CAUOFW020001685">
    <property type="protein sequence ID" value="CAK9147477.1"/>
    <property type="molecule type" value="Genomic_DNA"/>
</dbReference>
<protein>
    <submittedName>
        <fullName evidence="2">Uncharacterized protein</fullName>
    </submittedName>
</protein>
<reference evidence="2 3" key="1">
    <citation type="submission" date="2024-02" db="EMBL/GenBank/DDBJ databases">
        <authorList>
            <person name="Vignale AGUSTIN F."/>
            <person name="Sosa J E."/>
            <person name="Modenutti C."/>
        </authorList>
    </citation>
    <scope>NUCLEOTIDE SEQUENCE [LARGE SCALE GENOMIC DNA]</scope>
</reference>
<dbReference type="AlphaFoldDB" id="A0ABC8RZM2"/>